<sequence>MKTVKLITCNESFQARLIKGALENEGIAVAIHNENTSSVLRGMPVSITGIDLFVYIDI</sequence>
<dbReference type="Pfam" id="PF09413">
    <property type="entry name" value="DUF2007"/>
    <property type="match status" value="1"/>
</dbReference>
<dbReference type="AlphaFoldDB" id="A0A948T9J4"/>
<gene>
    <name evidence="2" type="ORF">H9777_01810</name>
</gene>
<proteinExistence type="predicted"/>
<protein>
    <submittedName>
        <fullName evidence="2">DUF2007 domain-containing protein</fullName>
    </submittedName>
</protein>
<dbReference type="EMBL" id="JAHLFW010000017">
    <property type="protein sequence ID" value="MBU3837067.1"/>
    <property type="molecule type" value="Genomic_DNA"/>
</dbReference>
<evidence type="ECO:0000313" key="3">
    <source>
        <dbReference type="Proteomes" id="UP000783796"/>
    </source>
</evidence>
<feature type="domain" description="DUF2007" evidence="1">
    <location>
        <begin position="4"/>
        <end position="43"/>
    </location>
</feature>
<evidence type="ECO:0000313" key="2">
    <source>
        <dbReference type="EMBL" id="MBU3837067.1"/>
    </source>
</evidence>
<reference evidence="2" key="2">
    <citation type="submission" date="2021-04" db="EMBL/GenBank/DDBJ databases">
        <authorList>
            <person name="Gilroy R."/>
        </authorList>
    </citation>
    <scope>NUCLEOTIDE SEQUENCE</scope>
    <source>
        <strain evidence="2">G4-2901</strain>
    </source>
</reference>
<dbReference type="Proteomes" id="UP000783796">
    <property type="component" value="Unassembled WGS sequence"/>
</dbReference>
<dbReference type="SUPFAM" id="SSF54913">
    <property type="entry name" value="GlnB-like"/>
    <property type="match status" value="1"/>
</dbReference>
<comment type="caution">
    <text evidence="2">The sequence shown here is derived from an EMBL/GenBank/DDBJ whole genome shotgun (WGS) entry which is preliminary data.</text>
</comment>
<organism evidence="2 3">
    <name type="scientific">Candidatus Phocaeicola faecigallinarum</name>
    <dbReference type="NCBI Taxonomy" id="2838732"/>
    <lineage>
        <taxon>Bacteria</taxon>
        <taxon>Pseudomonadati</taxon>
        <taxon>Bacteroidota</taxon>
        <taxon>Bacteroidia</taxon>
        <taxon>Bacteroidales</taxon>
        <taxon>Bacteroidaceae</taxon>
        <taxon>Phocaeicola</taxon>
    </lineage>
</organism>
<dbReference type="InterPro" id="IPR011322">
    <property type="entry name" value="N-reg_PII-like_a/b"/>
</dbReference>
<evidence type="ECO:0000259" key="1">
    <source>
        <dbReference type="Pfam" id="PF09413"/>
    </source>
</evidence>
<dbReference type="InterPro" id="IPR018551">
    <property type="entry name" value="DUF2007"/>
</dbReference>
<reference evidence="2" key="1">
    <citation type="journal article" date="2021" name="PeerJ">
        <title>Extensive microbial diversity within the chicken gut microbiome revealed by metagenomics and culture.</title>
        <authorList>
            <person name="Gilroy R."/>
            <person name="Ravi A."/>
            <person name="Getino M."/>
            <person name="Pursley I."/>
            <person name="Horton D.L."/>
            <person name="Alikhan N.F."/>
            <person name="Baker D."/>
            <person name="Gharbi K."/>
            <person name="Hall N."/>
            <person name="Watson M."/>
            <person name="Adriaenssens E.M."/>
            <person name="Foster-Nyarko E."/>
            <person name="Jarju S."/>
            <person name="Secka A."/>
            <person name="Antonio M."/>
            <person name="Oren A."/>
            <person name="Chaudhuri R.R."/>
            <person name="La Ragione R."/>
            <person name="Hildebrand F."/>
            <person name="Pallen M.J."/>
        </authorList>
    </citation>
    <scope>NUCLEOTIDE SEQUENCE</scope>
    <source>
        <strain evidence="2">G4-2901</strain>
    </source>
</reference>
<name>A0A948T9J4_9BACT</name>
<accession>A0A948T9J4</accession>